<name>A0ABV7WH60_9MICO</name>
<keyword evidence="4" id="KW-1185">Reference proteome</keyword>
<comment type="caution">
    <text evidence="3">The sequence shown here is derived from an EMBL/GenBank/DDBJ whole genome shotgun (WGS) entry which is preliminary data.</text>
</comment>
<dbReference type="RefSeq" id="WP_340288420.1">
    <property type="nucleotide sequence ID" value="NZ_JBBEOI010000002.1"/>
</dbReference>
<feature type="region of interest" description="Disordered" evidence="1">
    <location>
        <begin position="49"/>
        <end position="70"/>
    </location>
</feature>
<protein>
    <submittedName>
        <fullName evidence="3">Uncharacterized protein</fullName>
    </submittedName>
</protein>
<accession>A0ABV7WH60</accession>
<keyword evidence="2" id="KW-0472">Membrane</keyword>
<proteinExistence type="predicted"/>
<keyword evidence="2" id="KW-1133">Transmembrane helix</keyword>
<sequence length="70" mass="6810">MSADPSLPDRSPDVTGGPPSTPGWVKALGVVVFVLVVGVVAAALLGGQHGPGLHSGQGAPRELSAVDAVS</sequence>
<feature type="region of interest" description="Disordered" evidence="1">
    <location>
        <begin position="1"/>
        <end position="22"/>
    </location>
</feature>
<evidence type="ECO:0000313" key="3">
    <source>
        <dbReference type="EMBL" id="MFC3689210.1"/>
    </source>
</evidence>
<keyword evidence="2" id="KW-0812">Transmembrane</keyword>
<feature type="transmembrane region" description="Helical" evidence="2">
    <location>
        <begin position="24"/>
        <end position="45"/>
    </location>
</feature>
<evidence type="ECO:0000313" key="4">
    <source>
        <dbReference type="Proteomes" id="UP001595685"/>
    </source>
</evidence>
<organism evidence="3 4">
    <name type="scientific">Aquipuribacter hungaricus</name>
    <dbReference type="NCBI Taxonomy" id="545624"/>
    <lineage>
        <taxon>Bacteria</taxon>
        <taxon>Bacillati</taxon>
        <taxon>Actinomycetota</taxon>
        <taxon>Actinomycetes</taxon>
        <taxon>Micrococcales</taxon>
        <taxon>Intrasporangiaceae</taxon>
        <taxon>Aquipuribacter</taxon>
    </lineage>
</organism>
<evidence type="ECO:0000256" key="1">
    <source>
        <dbReference type="SAM" id="MobiDB-lite"/>
    </source>
</evidence>
<gene>
    <name evidence="3" type="ORF">ACFOLH_12745</name>
</gene>
<dbReference type="Proteomes" id="UP001595685">
    <property type="component" value="Unassembled WGS sequence"/>
</dbReference>
<reference evidence="4" key="1">
    <citation type="journal article" date="2019" name="Int. J. Syst. Evol. Microbiol.">
        <title>The Global Catalogue of Microorganisms (GCM) 10K type strain sequencing project: providing services to taxonomists for standard genome sequencing and annotation.</title>
        <authorList>
            <consortium name="The Broad Institute Genomics Platform"/>
            <consortium name="The Broad Institute Genome Sequencing Center for Infectious Disease"/>
            <person name="Wu L."/>
            <person name="Ma J."/>
        </authorList>
    </citation>
    <scope>NUCLEOTIDE SEQUENCE [LARGE SCALE GENOMIC DNA]</scope>
    <source>
        <strain evidence="4">NCAIM B.02333</strain>
    </source>
</reference>
<dbReference type="EMBL" id="JBHRWW010000008">
    <property type="protein sequence ID" value="MFC3689210.1"/>
    <property type="molecule type" value="Genomic_DNA"/>
</dbReference>
<evidence type="ECO:0000256" key="2">
    <source>
        <dbReference type="SAM" id="Phobius"/>
    </source>
</evidence>